<keyword evidence="9" id="KW-0233">DNA recombination</keyword>
<evidence type="ECO:0000256" key="7">
    <source>
        <dbReference type="ARBA" id="ARBA00022908"/>
    </source>
</evidence>
<dbReference type="InterPro" id="IPR013762">
    <property type="entry name" value="Integrase-like_cat_sf"/>
</dbReference>
<reference evidence="14 15" key="1">
    <citation type="submission" date="2023-02" db="EMBL/GenBank/DDBJ databases">
        <title>Novel Oscillospiraceae bacterial genomes.</title>
        <authorList>
            <person name="Srinivasan S."/>
            <person name="Austin M.N."/>
            <person name="Fiedler T.L."/>
            <person name="Strenk S.M."/>
            <person name="Agnew K.J."/>
            <person name="Nagana Gowda G.A."/>
            <person name="Raftery D."/>
            <person name="Beamer M.A."/>
            <person name="Achilles S.L."/>
            <person name="Wiesenfeld H.C."/>
            <person name="Fredricks D.N."/>
            <person name="Hillier S.L."/>
        </authorList>
    </citation>
    <scope>NUCLEOTIDE SEQUENCE [LARGE SCALE GENOMIC DNA]</scope>
    <source>
        <strain evidence="14 15">CHIC02 1186E3-8</strain>
    </source>
</reference>
<evidence type="ECO:0000256" key="5">
    <source>
        <dbReference type="ARBA" id="ARBA00022618"/>
    </source>
</evidence>
<organism evidence="14 15">
    <name type="scientific">Amygdalobacter indicium</name>
    <dbReference type="NCBI Taxonomy" id="3029272"/>
    <lineage>
        <taxon>Bacteria</taxon>
        <taxon>Bacillati</taxon>
        <taxon>Bacillota</taxon>
        <taxon>Clostridia</taxon>
        <taxon>Eubacteriales</taxon>
        <taxon>Oscillospiraceae</taxon>
        <taxon>Amygdalobacter</taxon>
    </lineage>
</organism>
<dbReference type="InterPro" id="IPR044068">
    <property type="entry name" value="CB"/>
</dbReference>
<evidence type="ECO:0000259" key="13">
    <source>
        <dbReference type="PROSITE" id="PS51900"/>
    </source>
</evidence>
<evidence type="ECO:0000313" key="15">
    <source>
        <dbReference type="Proteomes" id="UP001220478"/>
    </source>
</evidence>
<dbReference type="Proteomes" id="UP001220478">
    <property type="component" value="Chromosome"/>
</dbReference>
<dbReference type="PANTHER" id="PTHR30349:SF77">
    <property type="entry name" value="TYROSINE RECOMBINASE XERC"/>
    <property type="match status" value="1"/>
</dbReference>
<comment type="subcellular location">
    <subcellularLocation>
        <location evidence="2">Cytoplasm</location>
    </subcellularLocation>
</comment>
<keyword evidence="6" id="KW-0159">Chromosome partition</keyword>
<evidence type="ECO:0000256" key="11">
    <source>
        <dbReference type="PROSITE-ProRule" id="PRU01248"/>
    </source>
</evidence>
<keyword evidence="8 11" id="KW-0238">DNA-binding</keyword>
<dbReference type="Gene3D" id="1.10.443.10">
    <property type="entry name" value="Intergrase catalytic core"/>
    <property type="match status" value="1"/>
</dbReference>
<dbReference type="InterPro" id="IPR010998">
    <property type="entry name" value="Integrase_recombinase_N"/>
</dbReference>
<dbReference type="Gene3D" id="1.10.150.130">
    <property type="match status" value="1"/>
</dbReference>
<proteinExistence type="inferred from homology"/>
<evidence type="ECO:0000256" key="2">
    <source>
        <dbReference type="ARBA" id="ARBA00004496"/>
    </source>
</evidence>
<dbReference type="Pfam" id="PF02899">
    <property type="entry name" value="Phage_int_SAM_1"/>
    <property type="match status" value="1"/>
</dbReference>
<dbReference type="EMBL" id="CP118868">
    <property type="protein sequence ID" value="WEG35322.1"/>
    <property type="molecule type" value="Genomic_DNA"/>
</dbReference>
<gene>
    <name evidence="14" type="ORF">PYS61_05165</name>
</gene>
<evidence type="ECO:0000256" key="8">
    <source>
        <dbReference type="ARBA" id="ARBA00023125"/>
    </source>
</evidence>
<evidence type="ECO:0000256" key="6">
    <source>
        <dbReference type="ARBA" id="ARBA00022829"/>
    </source>
</evidence>
<keyword evidence="4" id="KW-0963">Cytoplasm</keyword>
<protein>
    <submittedName>
        <fullName evidence="14">Tyrosine recombinase XerC</fullName>
    </submittedName>
</protein>
<dbReference type="PROSITE" id="PS51900">
    <property type="entry name" value="CB"/>
    <property type="match status" value="1"/>
</dbReference>
<dbReference type="RefSeq" id="WP_315571409.1">
    <property type="nucleotide sequence ID" value="NZ_CP118868.1"/>
</dbReference>
<dbReference type="PROSITE" id="PS51898">
    <property type="entry name" value="TYR_RECOMBINASE"/>
    <property type="match status" value="1"/>
</dbReference>
<evidence type="ECO:0000259" key="12">
    <source>
        <dbReference type="PROSITE" id="PS51898"/>
    </source>
</evidence>
<comment type="similarity">
    <text evidence="3">Belongs to the 'phage' integrase family.</text>
</comment>
<name>A0ABY8C3R9_9FIRM</name>
<dbReference type="Pfam" id="PF00589">
    <property type="entry name" value="Phage_integrase"/>
    <property type="match status" value="1"/>
</dbReference>
<dbReference type="InterPro" id="IPR050090">
    <property type="entry name" value="Tyrosine_recombinase_XerCD"/>
</dbReference>
<feature type="domain" description="Core-binding (CB)" evidence="13">
    <location>
        <begin position="16"/>
        <end position="121"/>
    </location>
</feature>
<keyword evidence="7" id="KW-0229">DNA integration</keyword>
<dbReference type="SUPFAM" id="SSF56349">
    <property type="entry name" value="DNA breaking-rejoining enzymes"/>
    <property type="match status" value="1"/>
</dbReference>
<dbReference type="InterPro" id="IPR002104">
    <property type="entry name" value="Integrase_catalytic"/>
</dbReference>
<evidence type="ECO:0000256" key="9">
    <source>
        <dbReference type="ARBA" id="ARBA00023172"/>
    </source>
</evidence>
<evidence type="ECO:0000256" key="3">
    <source>
        <dbReference type="ARBA" id="ARBA00008857"/>
    </source>
</evidence>
<comment type="function">
    <text evidence="1">Site-specific tyrosine recombinase, which acts by catalyzing the cutting and rejoining of the recombining DNA molecules.</text>
</comment>
<evidence type="ECO:0000256" key="1">
    <source>
        <dbReference type="ARBA" id="ARBA00003283"/>
    </source>
</evidence>
<sequence>MTRHKKTDKNAVDAVADSFTILDDYLAYLQAIKGRSPLTIKEYHYDLRLFFRWYLQSTHKVPADLPLEQIDLSTVDVELLQEIKLTTIYQYIAWLANSRQSSACNRARKCSSLKSFFKYLTHKVNLLPNDPTAELESPKQMKRLPKYLNLEQSKSLLNSSLKINNKHKYKEETEKELSIRNYCILILFLNCGMRLSELQALNIDDINGDTLRVIGKGNKERTIYLNAACLDSLQKYFNARMPAKKAAKTALFISREGNRLSRSMIQVMIKEALAAAGLDTFKFSVHKLRHTAATLMYQFGHVDIRALQEILGHESVATTEIYTHTNQSILHQAVESNPLASTKLDLSKLPEKEKQ</sequence>
<keyword evidence="5" id="KW-0132">Cell division</keyword>
<evidence type="ECO:0000256" key="10">
    <source>
        <dbReference type="ARBA" id="ARBA00023306"/>
    </source>
</evidence>
<dbReference type="InterPro" id="IPR004107">
    <property type="entry name" value="Integrase_SAM-like_N"/>
</dbReference>
<keyword evidence="10" id="KW-0131">Cell cycle</keyword>
<keyword evidence="15" id="KW-1185">Reference proteome</keyword>
<accession>A0ABY8C3R9</accession>
<feature type="domain" description="Tyr recombinase" evidence="12">
    <location>
        <begin position="143"/>
        <end position="335"/>
    </location>
</feature>
<dbReference type="InterPro" id="IPR011010">
    <property type="entry name" value="DNA_brk_join_enz"/>
</dbReference>
<evidence type="ECO:0000313" key="14">
    <source>
        <dbReference type="EMBL" id="WEG35322.1"/>
    </source>
</evidence>
<evidence type="ECO:0000256" key="4">
    <source>
        <dbReference type="ARBA" id="ARBA00022490"/>
    </source>
</evidence>
<dbReference type="PANTHER" id="PTHR30349">
    <property type="entry name" value="PHAGE INTEGRASE-RELATED"/>
    <property type="match status" value="1"/>
</dbReference>